<dbReference type="GO" id="GO:0005655">
    <property type="term" value="C:nucleolar ribonuclease P complex"/>
    <property type="evidence" value="ECO:0007669"/>
    <property type="project" value="InterPro"/>
</dbReference>
<name>A0A1E4TJW6_9ASCO</name>
<dbReference type="GO" id="GO:0001682">
    <property type="term" value="P:tRNA 5'-leader removal"/>
    <property type="evidence" value="ECO:0007669"/>
    <property type="project" value="InterPro"/>
</dbReference>
<organism evidence="3 4">
    <name type="scientific">Tortispora caseinolytica NRRL Y-17796</name>
    <dbReference type="NCBI Taxonomy" id="767744"/>
    <lineage>
        <taxon>Eukaryota</taxon>
        <taxon>Fungi</taxon>
        <taxon>Dikarya</taxon>
        <taxon>Ascomycota</taxon>
        <taxon>Saccharomycotina</taxon>
        <taxon>Trigonopsidomycetes</taxon>
        <taxon>Trigonopsidales</taxon>
        <taxon>Trigonopsidaceae</taxon>
        <taxon>Tortispora</taxon>
    </lineage>
</organism>
<evidence type="ECO:0000313" key="4">
    <source>
        <dbReference type="Proteomes" id="UP000095023"/>
    </source>
</evidence>
<protein>
    <submittedName>
        <fullName evidence="3">Uncharacterized protein</fullName>
    </submittedName>
</protein>
<dbReference type="AlphaFoldDB" id="A0A1E4TJW6"/>
<dbReference type="PANTHER" id="PTHR22731">
    <property type="entry name" value="RIBONUCLEASES P/MRP PROTEIN SUBUNIT POP1"/>
    <property type="match status" value="1"/>
</dbReference>
<proteinExistence type="predicted"/>
<feature type="domain" description="POPLD" evidence="1">
    <location>
        <begin position="200"/>
        <end position="299"/>
    </location>
</feature>
<dbReference type="InterPro" id="IPR012590">
    <property type="entry name" value="POPLD_dom"/>
</dbReference>
<evidence type="ECO:0000313" key="3">
    <source>
        <dbReference type="EMBL" id="ODV92050.1"/>
    </source>
</evidence>
<evidence type="ECO:0000259" key="1">
    <source>
        <dbReference type="Pfam" id="PF08170"/>
    </source>
</evidence>
<dbReference type="InterPro" id="IPR055079">
    <property type="entry name" value="POP1_C"/>
</dbReference>
<dbReference type="InterPro" id="IPR039182">
    <property type="entry name" value="Pop1"/>
</dbReference>
<keyword evidence="4" id="KW-1185">Reference proteome</keyword>
<dbReference type="PANTHER" id="PTHR22731:SF3">
    <property type="entry name" value="RIBONUCLEASES P_MRP PROTEIN SUBUNIT POP1"/>
    <property type="match status" value="1"/>
</dbReference>
<dbReference type="EMBL" id="KV453841">
    <property type="protein sequence ID" value="ODV92050.1"/>
    <property type="molecule type" value="Genomic_DNA"/>
</dbReference>
<gene>
    <name evidence="3" type="ORF">CANCADRAFT_30320</name>
</gene>
<dbReference type="GO" id="GO:0000172">
    <property type="term" value="C:ribonuclease MRP complex"/>
    <property type="evidence" value="ECO:0007669"/>
    <property type="project" value="InterPro"/>
</dbReference>
<accession>A0A1E4TJW6</accession>
<dbReference type="Pfam" id="PF08170">
    <property type="entry name" value="POPLD"/>
    <property type="match status" value="1"/>
</dbReference>
<sequence length="440" mass="49539">MYLRSDPGAHAHYSYISLCNRLIGPATVWVSNSANPSVLFRVHPAIFDSCWHYLTSAPSDCLLFDYRFILGSIQLAGPKALAAILSVCTPCESNHSTQKLWAVLRQYNDQRYLPNYAAIQTNLMDPYIKHSKHKKRSKVKLIDCLNNWKEYASDRTGLSVLDLGTEKAPLSSENPYYTSGTLNPEVEIPALILKDSFNQLTLILPWRWVLRFWVSLNKAPHVMFGGQTQLKQIAFENGTYAFPYFCPATPAGLLSSIDDAAAHYKEFARKPRAKRLAYEKVRIDPSNRGEIGNPFACDWQYLATLQNLPLSFKYSVQEKLTVVDSVLTNEKSLTLIQVTRSGRGSIKPNARIYCVTASLLGSYDRTHSLLNRNLNPTPEHLCGYVIYGGHNLRRGFSTGVGAILTKKYEALKLNSQKHTCIIRNSGETYAYLAEFNVLPL</sequence>
<dbReference type="Proteomes" id="UP000095023">
    <property type="component" value="Unassembled WGS sequence"/>
</dbReference>
<dbReference type="OrthoDB" id="442863at2759"/>
<reference evidence="4" key="1">
    <citation type="submission" date="2016-02" db="EMBL/GenBank/DDBJ databases">
        <title>Comparative genomics of biotechnologically important yeasts.</title>
        <authorList>
            <consortium name="DOE Joint Genome Institute"/>
            <person name="Riley R."/>
            <person name="Haridas S."/>
            <person name="Wolfe K.H."/>
            <person name="Lopes M.R."/>
            <person name="Hittinger C.T."/>
            <person name="Goker M."/>
            <person name="Salamov A."/>
            <person name="Wisecaver J."/>
            <person name="Long T.M."/>
            <person name="Aerts A.L."/>
            <person name="Barry K."/>
            <person name="Choi C."/>
            <person name="Clum A."/>
            <person name="Coughlan A.Y."/>
            <person name="Deshpande S."/>
            <person name="Douglass A.P."/>
            <person name="Hanson S.J."/>
            <person name="Klenk H.-P."/>
            <person name="Labutti K."/>
            <person name="Lapidus A."/>
            <person name="Lindquist E."/>
            <person name="Lipzen A."/>
            <person name="Meier-Kolthoff J.P."/>
            <person name="Ohm R.A."/>
            <person name="Otillar R.P."/>
            <person name="Pangilinan J."/>
            <person name="Peng Y."/>
            <person name="Rokas A."/>
            <person name="Rosa C.A."/>
            <person name="Scheuner C."/>
            <person name="Sibirny A.A."/>
            <person name="Slot J.C."/>
            <person name="Stielow J.B."/>
            <person name="Sun H."/>
            <person name="Kurtzman C.P."/>
            <person name="Blackwell M."/>
            <person name="Jeffries T.W."/>
            <person name="Grigoriev I.V."/>
        </authorList>
    </citation>
    <scope>NUCLEOTIDE SEQUENCE [LARGE SCALE GENOMIC DNA]</scope>
    <source>
        <strain evidence="4">NRRL Y-17796</strain>
    </source>
</reference>
<feature type="domain" description="POP1 C-terminal" evidence="2">
    <location>
        <begin position="379"/>
        <end position="438"/>
    </location>
</feature>
<evidence type="ECO:0000259" key="2">
    <source>
        <dbReference type="Pfam" id="PF22770"/>
    </source>
</evidence>
<dbReference type="Pfam" id="PF22770">
    <property type="entry name" value="POP1_C"/>
    <property type="match status" value="1"/>
</dbReference>